<dbReference type="AlphaFoldDB" id="I0ERF1"/>
<dbReference type="KEGG" id="hcm:HCD_02500"/>
<dbReference type="PATRIC" id="fig|1163745.3.peg.528"/>
<dbReference type="InterPro" id="IPR002718">
    <property type="entry name" value="OMP_Helicobacter"/>
</dbReference>
<gene>
    <name evidence="1" type="ordered locus">HCD_02500</name>
</gene>
<accession>I0ERF1</accession>
<evidence type="ECO:0000313" key="2">
    <source>
        <dbReference type="Proteomes" id="UP000005013"/>
    </source>
</evidence>
<dbReference type="OrthoDB" id="5322865at2"/>
<name>I0ERF1_HELCM</name>
<reference evidence="1 2" key="1">
    <citation type="journal article" date="2013" name="PLoS ONE">
        <title>Sequence Divergence and Conservation in Genomes ofHelicobacter cetorum Strains from a Dolphin and a Whale.</title>
        <authorList>
            <person name="Kersulyte D."/>
            <person name="Rossi M."/>
            <person name="Berg D.E."/>
        </authorList>
    </citation>
    <scope>NUCLEOTIDE SEQUENCE [LARGE SCALE GENOMIC DNA]</scope>
    <source>
        <strain evidence="1 2">MIT 99-5656</strain>
    </source>
</reference>
<dbReference type="PRINTS" id="PR01776">
    <property type="entry name" value="HPOMPFAMILY"/>
</dbReference>
<dbReference type="Pfam" id="PF01856">
    <property type="entry name" value="HP_OMP"/>
    <property type="match status" value="1"/>
</dbReference>
<organism evidence="1 2">
    <name type="scientific">Helicobacter cetorum (strain ATCC BAA-540 / CCUG 52418 / MIT 99-5656)</name>
    <dbReference type="NCBI Taxonomy" id="1163745"/>
    <lineage>
        <taxon>Bacteria</taxon>
        <taxon>Pseudomonadati</taxon>
        <taxon>Campylobacterota</taxon>
        <taxon>Epsilonproteobacteria</taxon>
        <taxon>Campylobacterales</taxon>
        <taxon>Helicobacteraceae</taxon>
        <taxon>Helicobacter</taxon>
    </lineage>
</organism>
<proteinExistence type="predicted"/>
<evidence type="ECO:0000313" key="1">
    <source>
        <dbReference type="EMBL" id="AFI05520.1"/>
    </source>
</evidence>
<protein>
    <submittedName>
        <fullName evidence="1">Putative outer membrane protein, putative signal peptide</fullName>
    </submittedName>
</protein>
<dbReference type="Proteomes" id="UP000005013">
    <property type="component" value="Chromosome"/>
</dbReference>
<dbReference type="EMBL" id="CP003481">
    <property type="protein sequence ID" value="AFI05520.1"/>
    <property type="molecule type" value="Genomic_DNA"/>
</dbReference>
<sequence>MNRTLLLALIFSCILGAKSFEDTSSKNNLTPIKRYADKNAFYMGLGYQLGSVSKNQTDLDLIQQFISTPITGTSSPTYQNIMKLCLQFNPAYCKGSQLGPQLGIQPFVKAEPQAPRKSMAISNGFGLALGYKIVGKNKSNKWLGARFGVFYDQTFSTYSQGSYFSSLTKQQNSNIQIFTYGVHADLLLNAINNEKFFTGFNLGVALAGVSYQMRDEKVYQAYLNRYFPNKLTTNAFQFLFNVGMRLGDKHNSFEFGVKIPVIESVYLQAKNTNNSQTLDTLVFKEFYSSVPYKITFKRDFALYFNYIYSF</sequence>
<dbReference type="RefSeq" id="WP_014659036.1">
    <property type="nucleotide sequence ID" value="NC_017735.1"/>
</dbReference>
<dbReference type="HOGENOM" id="CLU_857304_0_0_7"/>
<keyword evidence="2" id="KW-1185">Reference proteome</keyword>